<name>A0ABD1NAK3_9FABA</name>
<accession>A0ABD1NAK3</accession>
<reference evidence="3 4" key="1">
    <citation type="submission" date="2024-08" db="EMBL/GenBank/DDBJ databases">
        <title>Insights into the chromosomal genome structure of Flemingia macrophylla.</title>
        <authorList>
            <person name="Ding Y."/>
            <person name="Zhao Y."/>
            <person name="Bi W."/>
            <person name="Wu M."/>
            <person name="Zhao G."/>
            <person name="Gong Y."/>
            <person name="Li W."/>
            <person name="Zhang P."/>
        </authorList>
    </citation>
    <scope>NUCLEOTIDE SEQUENCE [LARGE SCALE GENOMIC DNA]</scope>
    <source>
        <strain evidence="3">DYQJB</strain>
        <tissue evidence="3">Leaf</tissue>
    </source>
</reference>
<comment type="caution">
    <text evidence="3">The sequence shown here is derived from an EMBL/GenBank/DDBJ whole genome shotgun (WGS) entry which is preliminary data.</text>
</comment>
<evidence type="ECO:0000256" key="2">
    <source>
        <dbReference type="ARBA" id="ARBA00022840"/>
    </source>
</evidence>
<proteinExistence type="predicted"/>
<protein>
    <submittedName>
        <fullName evidence="3">Uncharacterized protein</fullName>
    </submittedName>
</protein>
<organism evidence="3 4">
    <name type="scientific">Flemingia macrophylla</name>
    <dbReference type="NCBI Taxonomy" id="520843"/>
    <lineage>
        <taxon>Eukaryota</taxon>
        <taxon>Viridiplantae</taxon>
        <taxon>Streptophyta</taxon>
        <taxon>Embryophyta</taxon>
        <taxon>Tracheophyta</taxon>
        <taxon>Spermatophyta</taxon>
        <taxon>Magnoliopsida</taxon>
        <taxon>eudicotyledons</taxon>
        <taxon>Gunneridae</taxon>
        <taxon>Pentapetalae</taxon>
        <taxon>rosids</taxon>
        <taxon>fabids</taxon>
        <taxon>Fabales</taxon>
        <taxon>Fabaceae</taxon>
        <taxon>Papilionoideae</taxon>
        <taxon>50 kb inversion clade</taxon>
        <taxon>NPAAA clade</taxon>
        <taxon>indigoferoid/millettioid clade</taxon>
        <taxon>Phaseoleae</taxon>
        <taxon>Flemingia</taxon>
    </lineage>
</organism>
<dbReference type="EMBL" id="JBGMDY010000002">
    <property type="protein sequence ID" value="KAL2345148.1"/>
    <property type="molecule type" value="Genomic_DNA"/>
</dbReference>
<dbReference type="GO" id="GO:0005524">
    <property type="term" value="F:ATP binding"/>
    <property type="evidence" value="ECO:0007669"/>
    <property type="project" value="UniProtKB-KW"/>
</dbReference>
<evidence type="ECO:0000313" key="4">
    <source>
        <dbReference type="Proteomes" id="UP001603857"/>
    </source>
</evidence>
<keyword evidence="2" id="KW-0067">ATP-binding</keyword>
<dbReference type="AlphaFoldDB" id="A0ABD1NAK3"/>
<gene>
    <name evidence="3" type="ORF">Fmac_006433</name>
</gene>
<evidence type="ECO:0000256" key="1">
    <source>
        <dbReference type="ARBA" id="ARBA00022741"/>
    </source>
</evidence>
<dbReference type="PANTHER" id="PTHR24223:SF108">
    <property type="entry name" value="ABC TRANSPORTER C FAMILY MEMBER 8"/>
    <property type="match status" value="1"/>
</dbReference>
<evidence type="ECO:0000313" key="3">
    <source>
        <dbReference type="EMBL" id="KAL2345148.1"/>
    </source>
</evidence>
<dbReference type="Proteomes" id="UP001603857">
    <property type="component" value="Unassembled WGS sequence"/>
</dbReference>
<sequence>MNDDERQRMKASDDEQQRATLIVSGFKRERLRTRKRGKALYQNCVDEKPYAIKWSTAPDSRYFLQRVIRQEFSECTVINVAHRVPTVIGSDMVMVLSYVQTPTQYTFNSLSPNSYGNVATKVNWWSIYDEPSKLMEDQSSSFSKLVVEYWSSCSRISL</sequence>
<dbReference type="InterPro" id="IPR050173">
    <property type="entry name" value="ABC_transporter_C-like"/>
</dbReference>
<keyword evidence="1" id="KW-0547">Nucleotide-binding</keyword>
<keyword evidence="4" id="KW-1185">Reference proteome</keyword>
<dbReference type="PANTHER" id="PTHR24223">
    <property type="entry name" value="ATP-BINDING CASSETTE SUB-FAMILY C"/>
    <property type="match status" value="1"/>
</dbReference>